<dbReference type="AlphaFoldDB" id="A0A953J4Y9"/>
<accession>A0A953J4Y9</accession>
<dbReference type="EMBL" id="JAIOIV010000010">
    <property type="protein sequence ID" value="MBZ0154737.1"/>
    <property type="molecule type" value="Genomic_DNA"/>
</dbReference>
<dbReference type="PANTHER" id="PTHR38462">
    <property type="entry name" value="EXONUCLEASE-LIKE PROTEIN"/>
    <property type="match status" value="1"/>
</dbReference>
<dbReference type="InterPro" id="IPR038720">
    <property type="entry name" value="YprB_RNase_H-like_dom"/>
</dbReference>
<reference evidence="2" key="2">
    <citation type="submission" date="2021-08" db="EMBL/GenBank/DDBJ databases">
        <authorList>
            <person name="Dalcin Martins P."/>
        </authorList>
    </citation>
    <scope>NUCLEOTIDE SEQUENCE</scope>
    <source>
        <strain evidence="2">MAG_39</strain>
    </source>
</reference>
<organism evidence="2 3">
    <name type="scientific">Candidatus Nitrobium versatile</name>
    <dbReference type="NCBI Taxonomy" id="2884831"/>
    <lineage>
        <taxon>Bacteria</taxon>
        <taxon>Pseudomonadati</taxon>
        <taxon>Nitrospirota</taxon>
        <taxon>Nitrospiria</taxon>
        <taxon>Nitrospirales</taxon>
        <taxon>Nitrospiraceae</taxon>
        <taxon>Candidatus Nitrobium</taxon>
    </lineage>
</organism>
<evidence type="ECO:0000313" key="2">
    <source>
        <dbReference type="EMBL" id="MBZ0154737.1"/>
    </source>
</evidence>
<dbReference type="GO" id="GO:0003676">
    <property type="term" value="F:nucleic acid binding"/>
    <property type="evidence" value="ECO:0007669"/>
    <property type="project" value="InterPro"/>
</dbReference>
<dbReference type="Pfam" id="PF13482">
    <property type="entry name" value="RNase_H_2"/>
    <property type="match status" value="1"/>
</dbReference>
<dbReference type="InterPro" id="IPR012337">
    <property type="entry name" value="RNaseH-like_sf"/>
</dbReference>
<dbReference type="Gene3D" id="3.30.420.10">
    <property type="entry name" value="Ribonuclease H-like superfamily/Ribonuclease H"/>
    <property type="match status" value="1"/>
</dbReference>
<protein>
    <submittedName>
        <fullName evidence="2">Ribonuclease H-like domain-containing protein</fullName>
    </submittedName>
</protein>
<dbReference type="SUPFAM" id="SSF53098">
    <property type="entry name" value="Ribonuclease H-like"/>
    <property type="match status" value="1"/>
</dbReference>
<comment type="caution">
    <text evidence="2">The sequence shown here is derived from an EMBL/GenBank/DDBJ whole genome shotgun (WGS) entry which is preliminary data.</text>
</comment>
<dbReference type="Proteomes" id="UP000705867">
    <property type="component" value="Unassembled WGS sequence"/>
</dbReference>
<dbReference type="InterPro" id="IPR036397">
    <property type="entry name" value="RNaseH_sf"/>
</dbReference>
<feature type="domain" description="YprB ribonuclease H-like" evidence="1">
    <location>
        <begin position="88"/>
        <end position="242"/>
    </location>
</feature>
<sequence>MIRHTFSLLNGIGEKLERHLWRAGILTWNDFCSRKEINGISPERKSMYDNQLLQASMELGVGNAEYFARIMKRREHWRLFDTFRKDAVCLDIETNGFQPESGGYVTVVGLYDGNEWKCLIRGENLTVENLKRELSGYKCLITFYGSAFDVPFLMRSFPGVRFDIPHFDLCFGSRRLDINGGLKKLEELFGIERKEVVKGMNGYDAVKLWEQARKGSAEARELLLLYNREDTMNLLRLADILYPRLRSSTGIGEFVTCGYA</sequence>
<gene>
    <name evidence="2" type="ORF">K8I29_00810</name>
</gene>
<evidence type="ECO:0000313" key="3">
    <source>
        <dbReference type="Proteomes" id="UP000705867"/>
    </source>
</evidence>
<proteinExistence type="predicted"/>
<reference evidence="2" key="1">
    <citation type="journal article" date="2021" name="bioRxiv">
        <title>Unraveling nitrogen, sulfur and carbon metabolic pathways and microbial community transcriptional responses to substrate deprivation and toxicity stresses in a bioreactor mimicking anoxic brackish coastal sediment conditions.</title>
        <authorList>
            <person name="Martins P.D."/>
            <person name="Echeveste M.J."/>
            <person name="Arshad A."/>
            <person name="Kurth J."/>
            <person name="Ouboter H."/>
            <person name="Jetten M.S.M."/>
            <person name="Welte C.U."/>
        </authorList>
    </citation>
    <scope>NUCLEOTIDE SEQUENCE</scope>
    <source>
        <strain evidence="2">MAG_39</strain>
    </source>
</reference>
<name>A0A953J4Y9_9BACT</name>
<evidence type="ECO:0000259" key="1">
    <source>
        <dbReference type="Pfam" id="PF13482"/>
    </source>
</evidence>
<dbReference type="PANTHER" id="PTHR38462:SF1">
    <property type="entry name" value="YPRB RIBONUCLEASE H-LIKE DOMAIN-CONTAINING PROTEIN"/>
    <property type="match status" value="1"/>
</dbReference>